<evidence type="ECO:0000256" key="1">
    <source>
        <dbReference type="SAM" id="Phobius"/>
    </source>
</evidence>
<gene>
    <name evidence="2" type="ORF">SP6_09_00080</name>
</gene>
<feature type="transmembrane region" description="Helical" evidence="1">
    <location>
        <begin position="20"/>
        <end position="41"/>
    </location>
</feature>
<dbReference type="Proteomes" id="UP000032025">
    <property type="component" value="Unassembled WGS sequence"/>
</dbReference>
<feature type="transmembrane region" description="Helical" evidence="1">
    <location>
        <begin position="146"/>
        <end position="166"/>
    </location>
</feature>
<name>A0A0C9NCB3_SPHPI</name>
<feature type="transmembrane region" description="Helical" evidence="1">
    <location>
        <begin position="397"/>
        <end position="418"/>
    </location>
</feature>
<evidence type="ECO:0000313" key="3">
    <source>
        <dbReference type="Proteomes" id="UP000032025"/>
    </source>
</evidence>
<sequence length="479" mass="51869">MTAAPHKAAFHRTIWRWHFWAGLLVLPVLLMLSLTGAIYLFNDELNDAIYPEMRLVAPHARQVPISRMIEAALVAYPGTASRVDMPGRADRSAVIFVNPDQGEPRRVAVDPGTGRVLGSVVYDRTLVGWADAMHRSMLLGIFGERLVELAACWALVLLATGMILWWPRGGWRAGGTFWPRLSGRGRRFWRDLHGPVGLWTGALIGFLVLTGLPWAGVTGPLLHRVSGAAGVGYPSSYRQYNIPYSVPAKTALGDAPWTLEDAPMPRSMAPGPTMAGHGHAMMAPDEHAEHREHGPGAPGATRDPAVIRGTDQVARIVSGLGWKSSYRLFLPGGPTGVYTAFTYPDRPQGQQTIYVDRYSLRPIGPEVRFADYGAVGRAVEWGVQVHMGNYFGRANQLLMLTACVGVWLLAISGIAMWWKRRPAGRVGAPPPLSGARVGGLLVSLGIMALLLPLFGASLLVVAALDRAVGRLLGRRATAS</sequence>
<feature type="transmembrane region" description="Helical" evidence="1">
    <location>
        <begin position="438"/>
        <end position="464"/>
    </location>
</feature>
<dbReference type="Pfam" id="PF03929">
    <property type="entry name" value="PepSY_TM"/>
    <property type="match status" value="1"/>
</dbReference>
<dbReference type="InterPro" id="IPR005625">
    <property type="entry name" value="PepSY-ass_TM"/>
</dbReference>
<organism evidence="2 3">
    <name type="scientific">Sphingomonas paucimobilis NBRC 13935</name>
    <dbReference type="NCBI Taxonomy" id="1219050"/>
    <lineage>
        <taxon>Bacteria</taxon>
        <taxon>Pseudomonadati</taxon>
        <taxon>Pseudomonadota</taxon>
        <taxon>Alphaproteobacteria</taxon>
        <taxon>Sphingomonadales</taxon>
        <taxon>Sphingomonadaceae</taxon>
        <taxon>Sphingomonas</taxon>
    </lineage>
</organism>
<keyword evidence="1" id="KW-0472">Membrane</keyword>
<comment type="caution">
    <text evidence="2">The sequence shown here is derived from an EMBL/GenBank/DDBJ whole genome shotgun (WGS) entry which is preliminary data.</text>
</comment>
<proteinExistence type="predicted"/>
<keyword evidence="1" id="KW-0812">Transmembrane</keyword>
<accession>A0A0C9NCB3</accession>
<feature type="transmembrane region" description="Helical" evidence="1">
    <location>
        <begin position="196"/>
        <end position="217"/>
    </location>
</feature>
<dbReference type="EMBL" id="BBJS01000009">
    <property type="protein sequence ID" value="GAN12398.1"/>
    <property type="molecule type" value="Genomic_DNA"/>
</dbReference>
<keyword evidence="3" id="KW-1185">Reference proteome</keyword>
<keyword evidence="1" id="KW-1133">Transmembrane helix</keyword>
<evidence type="ECO:0000313" key="2">
    <source>
        <dbReference type="EMBL" id="GAN12398.1"/>
    </source>
</evidence>
<dbReference type="PANTHER" id="PTHR34219:SF1">
    <property type="entry name" value="PEPSY DOMAIN-CONTAINING PROTEIN"/>
    <property type="match status" value="1"/>
</dbReference>
<protein>
    <submittedName>
        <fullName evidence="2">DNA, contig: SP609</fullName>
    </submittedName>
</protein>
<dbReference type="GeneID" id="78526429"/>
<reference evidence="2 3" key="1">
    <citation type="submission" date="2014-08" db="EMBL/GenBank/DDBJ databases">
        <title>Whole genome shotgun sequence of Sphingomonas paucimobilis NBRC 13935.</title>
        <authorList>
            <person name="Hosoyama A."/>
            <person name="Hashimoto M."/>
            <person name="Hosoyama Y."/>
            <person name="Noguchi M."/>
            <person name="Uohara A."/>
            <person name="Ohji S."/>
            <person name="Katano-Makiyama Y."/>
            <person name="Ichikawa N."/>
            <person name="Kimura A."/>
            <person name="Yamazoe A."/>
            <person name="Fujita N."/>
        </authorList>
    </citation>
    <scope>NUCLEOTIDE SEQUENCE [LARGE SCALE GENOMIC DNA]</scope>
    <source>
        <strain evidence="2 3">NBRC 13935</strain>
    </source>
</reference>
<dbReference type="AlphaFoldDB" id="A0A0C9NCB3"/>
<dbReference type="PANTHER" id="PTHR34219">
    <property type="entry name" value="IRON-REGULATED INNER MEMBRANE PROTEIN-RELATED"/>
    <property type="match status" value="1"/>
</dbReference>
<dbReference type="RefSeq" id="WP_007405879.1">
    <property type="nucleotide sequence ID" value="NZ_BBJS01000009.1"/>
</dbReference>